<accession>A0A225WYV1</accession>
<dbReference type="EMBL" id="NBNE01000154">
    <property type="protein sequence ID" value="OWZ22209.1"/>
    <property type="molecule type" value="Genomic_DNA"/>
</dbReference>
<dbReference type="OrthoDB" id="100602at2759"/>
<reference evidence="2" key="1">
    <citation type="submission" date="2017-03" db="EMBL/GenBank/DDBJ databases">
        <title>Phytopthora megakarya and P. palmivora, two closely related causual agents of cacao black pod achieved similar genome size and gene model numbers by different mechanisms.</title>
        <authorList>
            <person name="Ali S."/>
            <person name="Shao J."/>
            <person name="Larry D.J."/>
            <person name="Kronmiller B."/>
            <person name="Shen D."/>
            <person name="Strem M.D."/>
            <person name="Melnick R.L."/>
            <person name="Guiltinan M.J."/>
            <person name="Tyler B.M."/>
            <person name="Meinhardt L.W."/>
            <person name="Bailey B.A."/>
        </authorList>
    </citation>
    <scope>NUCLEOTIDE SEQUENCE [LARGE SCALE GENOMIC DNA]</scope>
    <source>
        <strain evidence="2">zdho120</strain>
    </source>
</reference>
<sequence>MGPSGLPHLAVSEWGSLQHLSTSIGEAVGATILRSLSSTEEHGVALRFIMSEQVEIVAAKLSPGETPQNTWAEKARSCSAGLSNLTQSLRIVVSSTHWRKLPSPGFAWCTREVLGLRGRLTDPTWYNTYQTFKGELKLAFKSPRMSSGREWNFSICGR</sequence>
<dbReference type="AlphaFoldDB" id="A0A225WYV1"/>
<proteinExistence type="predicted"/>
<evidence type="ECO:0000313" key="1">
    <source>
        <dbReference type="EMBL" id="OWZ22209.1"/>
    </source>
</evidence>
<evidence type="ECO:0000313" key="2">
    <source>
        <dbReference type="Proteomes" id="UP000198211"/>
    </source>
</evidence>
<protein>
    <submittedName>
        <fullName evidence="1">Uncharacterized protein</fullName>
    </submittedName>
</protein>
<comment type="caution">
    <text evidence="1">The sequence shown here is derived from an EMBL/GenBank/DDBJ whole genome shotgun (WGS) entry which is preliminary data.</text>
</comment>
<gene>
    <name evidence="1" type="ORF">PHMEG_0003122</name>
</gene>
<name>A0A225WYV1_9STRA</name>
<dbReference type="Proteomes" id="UP000198211">
    <property type="component" value="Unassembled WGS sequence"/>
</dbReference>
<organism evidence="1 2">
    <name type="scientific">Phytophthora megakarya</name>
    <dbReference type="NCBI Taxonomy" id="4795"/>
    <lineage>
        <taxon>Eukaryota</taxon>
        <taxon>Sar</taxon>
        <taxon>Stramenopiles</taxon>
        <taxon>Oomycota</taxon>
        <taxon>Peronosporomycetes</taxon>
        <taxon>Peronosporales</taxon>
        <taxon>Peronosporaceae</taxon>
        <taxon>Phytophthora</taxon>
    </lineage>
</organism>
<keyword evidence="2" id="KW-1185">Reference proteome</keyword>